<feature type="domain" description="HTH merR-type" evidence="2">
    <location>
        <begin position="9"/>
        <end position="45"/>
    </location>
</feature>
<name>A0A1L2BWW5_9CAUD</name>
<sequence>MENHEVMISIGDTAKELGVSVKTIRRWANAGKLRFERSPSGHRRFFLADIKRITPRDFNKLEDRVTINYARVSSHDQKDDLTRQIQVLEAFSGTNGYASKQKAKDKLTRNFDRGVDYILNQMVENTAAQGSQTAGRLSEDLRLTVECFKSLGMMAGTEQGKTVRKYFLECEKVAWKAYKESQHQPQVYQLPPVDRRVNDLMNSVAMMDKLLGLNPYMQQQFKDLIGNMLTTENQKSLLGEQTDFRGIVALAEDLGFKVSIKGDKCRTNLGKFIKIAAPHLANKKEKRLCNETQRPIYVYPLHIPEVKQELTALVYEFFEVAPITKTLPMRQVEYLN</sequence>
<evidence type="ECO:0000313" key="4">
    <source>
        <dbReference type="Proteomes" id="UP000225722"/>
    </source>
</evidence>
<dbReference type="PANTHER" id="PTHR36172:SF1">
    <property type="entry name" value="RESOLVASE-RELATED"/>
    <property type="match status" value="1"/>
</dbReference>
<accession>A0A1L2BWW5</accession>
<reference evidence="4" key="1">
    <citation type="submission" date="2015-12" db="EMBL/GenBank/DDBJ databases">
        <authorList>
            <person name="Sencilo A."/>
            <person name="Bamford D.H."/>
            <person name="Roine E."/>
        </authorList>
    </citation>
    <scope>NUCLEOTIDE SEQUENCE [LARGE SCALE GENOMIC DNA]</scope>
</reference>
<dbReference type="InterPro" id="IPR000551">
    <property type="entry name" value="MerR-type_HTH_dom"/>
</dbReference>
<dbReference type="Pfam" id="PF00376">
    <property type="entry name" value="MerR"/>
    <property type="match status" value="1"/>
</dbReference>
<protein>
    <submittedName>
        <fullName evidence="3">Integrase/resolvase</fullName>
    </submittedName>
</protein>
<dbReference type="SUPFAM" id="SSF46955">
    <property type="entry name" value="Putative DNA-binding domain"/>
    <property type="match status" value="1"/>
</dbReference>
<evidence type="ECO:0000259" key="2">
    <source>
        <dbReference type="Pfam" id="PF00376"/>
    </source>
</evidence>
<dbReference type="Gene3D" id="1.10.1660.10">
    <property type="match status" value="1"/>
</dbReference>
<gene>
    <name evidence="3" type="ORF">2AV2_75</name>
</gene>
<dbReference type="GO" id="GO:0006355">
    <property type="term" value="P:regulation of DNA-templated transcription"/>
    <property type="evidence" value="ECO:0007669"/>
    <property type="project" value="InterPro"/>
</dbReference>
<organism evidence="3 4">
    <name type="scientific">Nodularia phage vB_NpeS-2AV2</name>
    <dbReference type="NCBI Taxonomy" id="1777122"/>
    <lineage>
        <taxon>Viruses</taxon>
        <taxon>Duplodnaviria</taxon>
        <taxon>Heunggongvirae</taxon>
        <taxon>Uroviricota</taxon>
        <taxon>Caudoviricetes</taxon>
        <taxon>Ravarandavirus</taxon>
        <taxon>Ravarandavirus rv2AV2</taxon>
    </lineage>
</organism>
<dbReference type="GO" id="GO:0000150">
    <property type="term" value="F:DNA strand exchange activity"/>
    <property type="evidence" value="ECO:0007669"/>
    <property type="project" value="InterPro"/>
</dbReference>
<dbReference type="InterPro" id="IPR051491">
    <property type="entry name" value="Recombinase/Transposase-rel"/>
</dbReference>
<dbReference type="InterPro" id="IPR006118">
    <property type="entry name" value="Recombinase_CS"/>
</dbReference>
<dbReference type="EMBL" id="KU230356">
    <property type="protein sequence ID" value="ALY07527.1"/>
    <property type="molecule type" value="Genomic_DNA"/>
</dbReference>
<dbReference type="InterPro" id="IPR009061">
    <property type="entry name" value="DNA-bd_dom_put_sf"/>
</dbReference>
<evidence type="ECO:0000256" key="1">
    <source>
        <dbReference type="PROSITE-ProRule" id="PRU10137"/>
    </source>
</evidence>
<dbReference type="PROSITE" id="PS00397">
    <property type="entry name" value="RECOMBINASES_1"/>
    <property type="match status" value="1"/>
</dbReference>
<evidence type="ECO:0000313" key="3">
    <source>
        <dbReference type="EMBL" id="ALY07527.1"/>
    </source>
</evidence>
<proteinExistence type="predicted"/>
<keyword evidence="4" id="KW-1185">Reference proteome</keyword>
<dbReference type="PANTHER" id="PTHR36172">
    <property type="match status" value="1"/>
</dbReference>
<feature type="active site" description="O-(5'-phospho-DNA)-serine intermediate" evidence="1">
    <location>
        <position position="73"/>
    </location>
</feature>
<dbReference type="Proteomes" id="UP000225722">
    <property type="component" value="Segment"/>
</dbReference>
<dbReference type="CDD" id="cd04762">
    <property type="entry name" value="HTH_MerR-trunc"/>
    <property type="match status" value="1"/>
</dbReference>
<dbReference type="GO" id="GO:0003677">
    <property type="term" value="F:DNA binding"/>
    <property type="evidence" value="ECO:0007669"/>
    <property type="project" value="InterPro"/>
</dbReference>